<feature type="domain" description="J" evidence="2">
    <location>
        <begin position="54"/>
        <end position="121"/>
    </location>
</feature>
<dbReference type="Pfam" id="PF00226">
    <property type="entry name" value="DnaJ"/>
    <property type="match status" value="1"/>
</dbReference>
<dbReference type="PROSITE" id="PS50076">
    <property type="entry name" value="DNAJ_2"/>
    <property type="match status" value="1"/>
</dbReference>
<evidence type="ECO:0000313" key="4">
    <source>
        <dbReference type="Proteomes" id="UP000541444"/>
    </source>
</evidence>
<dbReference type="EMBL" id="JACGCM010001596">
    <property type="protein sequence ID" value="KAF6152886.1"/>
    <property type="molecule type" value="Genomic_DNA"/>
</dbReference>
<dbReference type="Gene3D" id="1.10.287.110">
    <property type="entry name" value="DnaJ domain"/>
    <property type="match status" value="1"/>
</dbReference>
<dbReference type="AlphaFoldDB" id="A0A7J7MDB8"/>
<sequence>MVAASTSVQSFLSPKTSFNHRSSSAPAFVRFRPTRVTCTYTATPSPTMASISSSLYEILGIPMGASCDEIKTAYRRLARVCHPDVVAINAKDTSADKFMKIHAAYSTLSDPQKRADYDRALFRKKSPYNSPFSTSSASSAMGSYSRRNWETDQCW</sequence>
<dbReference type="PROSITE" id="PS00636">
    <property type="entry name" value="DNAJ_1"/>
    <property type="match status" value="1"/>
</dbReference>
<protein>
    <recommendedName>
        <fullName evidence="2">J domain-containing protein</fullName>
    </recommendedName>
</protein>
<name>A0A7J7MDB8_9MAGN</name>
<dbReference type="InterPro" id="IPR018253">
    <property type="entry name" value="DnaJ_domain_CS"/>
</dbReference>
<proteinExistence type="predicted"/>
<dbReference type="SMART" id="SM00271">
    <property type="entry name" value="DnaJ"/>
    <property type="match status" value="1"/>
</dbReference>
<accession>A0A7J7MDB8</accession>
<keyword evidence="4" id="KW-1185">Reference proteome</keyword>
<dbReference type="InterPro" id="IPR036869">
    <property type="entry name" value="J_dom_sf"/>
</dbReference>
<dbReference type="PRINTS" id="PR00625">
    <property type="entry name" value="JDOMAIN"/>
</dbReference>
<dbReference type="SUPFAM" id="SSF46565">
    <property type="entry name" value="Chaperone J-domain"/>
    <property type="match status" value="1"/>
</dbReference>
<evidence type="ECO:0000259" key="2">
    <source>
        <dbReference type="PROSITE" id="PS50076"/>
    </source>
</evidence>
<dbReference type="CDD" id="cd06257">
    <property type="entry name" value="DnaJ"/>
    <property type="match status" value="1"/>
</dbReference>
<dbReference type="InterPro" id="IPR001623">
    <property type="entry name" value="DnaJ_domain"/>
</dbReference>
<evidence type="ECO:0000313" key="3">
    <source>
        <dbReference type="EMBL" id="KAF6152886.1"/>
    </source>
</evidence>
<evidence type="ECO:0000256" key="1">
    <source>
        <dbReference type="SAM" id="MobiDB-lite"/>
    </source>
</evidence>
<feature type="region of interest" description="Disordered" evidence="1">
    <location>
        <begin position="1"/>
        <end position="21"/>
    </location>
</feature>
<gene>
    <name evidence="3" type="ORF">GIB67_002971</name>
</gene>
<dbReference type="OrthoDB" id="445556at2759"/>
<reference evidence="3 4" key="1">
    <citation type="journal article" date="2020" name="IScience">
        <title>Genome Sequencing of the Endangered Kingdonia uniflora (Circaeasteraceae, Ranunculales) Reveals Potential Mechanisms of Evolutionary Specialization.</title>
        <authorList>
            <person name="Sun Y."/>
            <person name="Deng T."/>
            <person name="Zhang A."/>
            <person name="Moore M.J."/>
            <person name="Landis J.B."/>
            <person name="Lin N."/>
            <person name="Zhang H."/>
            <person name="Zhang X."/>
            <person name="Huang J."/>
            <person name="Zhang X."/>
            <person name="Sun H."/>
            <person name="Wang H."/>
        </authorList>
    </citation>
    <scope>NUCLEOTIDE SEQUENCE [LARGE SCALE GENOMIC DNA]</scope>
    <source>
        <strain evidence="3">TB1705</strain>
        <tissue evidence="3">Leaf</tissue>
    </source>
</reference>
<dbReference type="Proteomes" id="UP000541444">
    <property type="component" value="Unassembled WGS sequence"/>
</dbReference>
<dbReference type="PANTHER" id="PTHR44240:SF10">
    <property type="entry name" value="J DOMAIN-CONTAINING PROTEIN"/>
    <property type="match status" value="1"/>
</dbReference>
<organism evidence="3 4">
    <name type="scientific">Kingdonia uniflora</name>
    <dbReference type="NCBI Taxonomy" id="39325"/>
    <lineage>
        <taxon>Eukaryota</taxon>
        <taxon>Viridiplantae</taxon>
        <taxon>Streptophyta</taxon>
        <taxon>Embryophyta</taxon>
        <taxon>Tracheophyta</taxon>
        <taxon>Spermatophyta</taxon>
        <taxon>Magnoliopsida</taxon>
        <taxon>Ranunculales</taxon>
        <taxon>Circaeasteraceae</taxon>
        <taxon>Kingdonia</taxon>
    </lineage>
</organism>
<dbReference type="InterPro" id="IPR052276">
    <property type="entry name" value="Diphthamide-biosynth_chaperone"/>
</dbReference>
<dbReference type="PANTHER" id="PTHR44240">
    <property type="entry name" value="DNAJ DOMAIN (PROKARYOTIC HEAT SHOCK PROTEIN)-RELATED"/>
    <property type="match status" value="1"/>
</dbReference>
<comment type="caution">
    <text evidence="3">The sequence shown here is derived from an EMBL/GenBank/DDBJ whole genome shotgun (WGS) entry which is preliminary data.</text>
</comment>